<feature type="domain" description="F-box" evidence="1">
    <location>
        <begin position="18"/>
        <end position="58"/>
    </location>
</feature>
<dbReference type="EMBL" id="JBBPBK010000005">
    <property type="protein sequence ID" value="KAK9284515.1"/>
    <property type="molecule type" value="Genomic_DNA"/>
</dbReference>
<dbReference type="Pfam" id="PF08268">
    <property type="entry name" value="FBA_3"/>
    <property type="match status" value="1"/>
</dbReference>
<accession>A0AAP0X477</accession>
<dbReference type="AlphaFoldDB" id="A0AAP0X477"/>
<dbReference type="PANTHER" id="PTHR31672">
    <property type="entry name" value="BNACNNG10540D PROTEIN"/>
    <property type="match status" value="1"/>
</dbReference>
<dbReference type="Proteomes" id="UP001415857">
    <property type="component" value="Unassembled WGS sequence"/>
</dbReference>
<name>A0AAP0X477_LIQFO</name>
<organism evidence="2 3">
    <name type="scientific">Liquidambar formosana</name>
    <name type="common">Formosan gum</name>
    <dbReference type="NCBI Taxonomy" id="63359"/>
    <lineage>
        <taxon>Eukaryota</taxon>
        <taxon>Viridiplantae</taxon>
        <taxon>Streptophyta</taxon>
        <taxon>Embryophyta</taxon>
        <taxon>Tracheophyta</taxon>
        <taxon>Spermatophyta</taxon>
        <taxon>Magnoliopsida</taxon>
        <taxon>eudicotyledons</taxon>
        <taxon>Gunneridae</taxon>
        <taxon>Pentapetalae</taxon>
        <taxon>Saxifragales</taxon>
        <taxon>Altingiaceae</taxon>
        <taxon>Liquidambar</taxon>
    </lineage>
</organism>
<evidence type="ECO:0000259" key="1">
    <source>
        <dbReference type="SMART" id="SM00256"/>
    </source>
</evidence>
<dbReference type="PANTHER" id="PTHR31672:SF13">
    <property type="entry name" value="F-BOX PROTEIN CPR30-LIKE"/>
    <property type="match status" value="1"/>
</dbReference>
<dbReference type="InterPro" id="IPR050796">
    <property type="entry name" value="SCF_F-box_component"/>
</dbReference>
<dbReference type="Pfam" id="PF00646">
    <property type="entry name" value="F-box"/>
    <property type="match status" value="1"/>
</dbReference>
<comment type="caution">
    <text evidence="2">The sequence shown here is derived from an EMBL/GenBank/DDBJ whole genome shotgun (WGS) entry which is preliminary data.</text>
</comment>
<dbReference type="InterPro" id="IPR001810">
    <property type="entry name" value="F-box_dom"/>
</dbReference>
<gene>
    <name evidence="2" type="ORF">L1049_023689</name>
</gene>
<sequence length="393" mass="44299">MTHGILTAAKKSKRMENLPGDIVIDILSRLPVKSLGRCRCVCKSWLNSTLGPRFTDMHLNRALQQKKNPSLVLNNTAINCNHADEFFSSQIFLVENDKTGNYTSLKLNGPSPPSFQKFRLMGSCNGLLCLYDAMFKFNVYVCNPCIGDYIKLPELQSSLPGPHVVFGGFEFDPNSNQYKVVEIFYYYGVPVRSEVHVYSPGNISWRLLGEAPYLIRGDTPYLEYRQVASKAFVNGALHWVGCRTARTIVSFDLADEVFDVFPLPEFVLRGGDYTLAVLRGHLSLMDSSFEDRAEMWVMNDFGVRESWTKYFTINSSQVEWNIRCVQILCFQQNGEDLLLYNSHGLFSYSTRTMTLSMLSISGLPCCFEGVTYVGTLISPSGLLRIHPKGLGKV</sequence>
<reference evidence="2 3" key="1">
    <citation type="journal article" date="2024" name="Plant J.">
        <title>Genome sequences and population genomics reveal climatic adaptation and genomic divergence between two closely related sweetgum species.</title>
        <authorList>
            <person name="Xu W.Q."/>
            <person name="Ren C.Q."/>
            <person name="Zhang X.Y."/>
            <person name="Comes H.P."/>
            <person name="Liu X.H."/>
            <person name="Li Y.G."/>
            <person name="Kettle C.J."/>
            <person name="Jalonen R."/>
            <person name="Gaisberger H."/>
            <person name="Ma Y.Z."/>
            <person name="Qiu Y.X."/>
        </authorList>
    </citation>
    <scope>NUCLEOTIDE SEQUENCE [LARGE SCALE GENOMIC DNA]</scope>
    <source>
        <strain evidence="2">Hangzhou</strain>
    </source>
</reference>
<proteinExistence type="predicted"/>
<dbReference type="SUPFAM" id="SSF81383">
    <property type="entry name" value="F-box domain"/>
    <property type="match status" value="1"/>
</dbReference>
<evidence type="ECO:0000313" key="2">
    <source>
        <dbReference type="EMBL" id="KAK9284515.1"/>
    </source>
</evidence>
<dbReference type="CDD" id="cd22157">
    <property type="entry name" value="F-box_AtFBW1-like"/>
    <property type="match status" value="1"/>
</dbReference>
<dbReference type="NCBIfam" id="TIGR01640">
    <property type="entry name" value="F_box_assoc_1"/>
    <property type="match status" value="1"/>
</dbReference>
<dbReference type="InterPro" id="IPR017451">
    <property type="entry name" value="F-box-assoc_interact_dom"/>
</dbReference>
<keyword evidence="3" id="KW-1185">Reference proteome</keyword>
<evidence type="ECO:0000313" key="3">
    <source>
        <dbReference type="Proteomes" id="UP001415857"/>
    </source>
</evidence>
<dbReference type="InterPro" id="IPR036047">
    <property type="entry name" value="F-box-like_dom_sf"/>
</dbReference>
<dbReference type="InterPro" id="IPR013187">
    <property type="entry name" value="F-box-assoc_dom_typ3"/>
</dbReference>
<dbReference type="SMART" id="SM00256">
    <property type="entry name" value="FBOX"/>
    <property type="match status" value="1"/>
</dbReference>
<dbReference type="Gene3D" id="1.20.1280.50">
    <property type="match status" value="1"/>
</dbReference>
<protein>
    <recommendedName>
        <fullName evidence="1">F-box domain-containing protein</fullName>
    </recommendedName>
</protein>